<dbReference type="PANTHER" id="PTHR30480:SF13">
    <property type="entry name" value="BETA-HEXOSAMINIDASE"/>
    <property type="match status" value="1"/>
</dbReference>
<evidence type="ECO:0000313" key="8">
    <source>
        <dbReference type="Proteomes" id="UP000559404"/>
    </source>
</evidence>
<dbReference type="InterPro" id="IPR001764">
    <property type="entry name" value="Glyco_hydro_3_N"/>
</dbReference>
<dbReference type="PANTHER" id="PTHR30480">
    <property type="entry name" value="BETA-HEXOSAMINIDASE-RELATED"/>
    <property type="match status" value="1"/>
</dbReference>
<reference evidence="7 8" key="1">
    <citation type="submission" date="2020-07" db="EMBL/GenBank/DDBJ databases">
        <authorList>
            <person name="Li M."/>
        </authorList>
    </citation>
    <scope>NUCLEOTIDE SEQUENCE [LARGE SCALE GENOMIC DNA]</scope>
    <source>
        <strain evidence="7 8">DSM 23284</strain>
    </source>
</reference>
<organism evidence="7 8">
    <name type="scientific">Stappia taiwanensis</name>
    <dbReference type="NCBI Taxonomy" id="992267"/>
    <lineage>
        <taxon>Bacteria</taxon>
        <taxon>Pseudomonadati</taxon>
        <taxon>Pseudomonadota</taxon>
        <taxon>Alphaproteobacteria</taxon>
        <taxon>Hyphomicrobiales</taxon>
        <taxon>Stappiaceae</taxon>
        <taxon>Stappia</taxon>
    </lineage>
</organism>
<dbReference type="NCBIfam" id="NF003740">
    <property type="entry name" value="PRK05337.1"/>
    <property type="match status" value="1"/>
</dbReference>
<dbReference type="AlphaFoldDB" id="A0A838Y2Z9"/>
<evidence type="ECO:0000256" key="2">
    <source>
        <dbReference type="ARBA" id="ARBA00005336"/>
    </source>
</evidence>
<gene>
    <name evidence="7" type="primary">nagZ</name>
    <name evidence="7" type="ORF">H1W37_16545</name>
</gene>
<evidence type="ECO:0000256" key="4">
    <source>
        <dbReference type="ARBA" id="ARBA00022801"/>
    </source>
</evidence>
<evidence type="ECO:0000313" key="7">
    <source>
        <dbReference type="EMBL" id="MBA4613270.1"/>
    </source>
</evidence>
<dbReference type="RefSeq" id="WP_181761466.1">
    <property type="nucleotide sequence ID" value="NZ_BMCR01000001.1"/>
</dbReference>
<dbReference type="EMBL" id="JACEON010000017">
    <property type="protein sequence ID" value="MBA4613270.1"/>
    <property type="molecule type" value="Genomic_DNA"/>
</dbReference>
<dbReference type="SUPFAM" id="SSF51445">
    <property type="entry name" value="(Trans)glycosidases"/>
    <property type="match status" value="1"/>
</dbReference>
<evidence type="ECO:0000259" key="6">
    <source>
        <dbReference type="Pfam" id="PF00933"/>
    </source>
</evidence>
<dbReference type="GO" id="GO:0009254">
    <property type="term" value="P:peptidoglycan turnover"/>
    <property type="evidence" value="ECO:0007669"/>
    <property type="project" value="TreeGrafter"/>
</dbReference>
<dbReference type="Pfam" id="PF00933">
    <property type="entry name" value="Glyco_hydro_3"/>
    <property type="match status" value="1"/>
</dbReference>
<keyword evidence="5 7" id="KW-0326">Glycosidase</keyword>
<feature type="domain" description="Glycoside hydrolase family 3 N-terminal" evidence="6">
    <location>
        <begin position="29"/>
        <end position="293"/>
    </location>
</feature>
<name>A0A838Y2Z9_9HYPH</name>
<evidence type="ECO:0000256" key="1">
    <source>
        <dbReference type="ARBA" id="ARBA00001231"/>
    </source>
</evidence>
<dbReference type="InterPro" id="IPR036962">
    <property type="entry name" value="Glyco_hydro_3_N_sf"/>
</dbReference>
<dbReference type="EC" id="3.2.1.52" evidence="3"/>
<sequence>MSKAFITGCAGSQLTPDERSFFAEERPWGLILFGRNCESPQQIRDLVADFRACVGAEDAPVLIDQEGGRVRRLRPPHWPDYPAGAVFGALFDADRPAGCRAAWLGGRLMGADLAELGITVDCLPIVDLPTPETSDAIGDRAYGRTVEAITEIGRGLSDGLAAAGVLPVLKHIPGHGRARVDSHLELPVVDASAEDLSTLDFAPFRRLRDLPMAMTAHVVYSALDAERCATRSPIIIDRIIRRDIGFDGLLMSDDVSMKALGGDMSGRIRDLFAAGCDMALHCNGDFAEMRAVAANSPELAGRAAERAEAALAARRAPEAPVDLVALRAEFDAMLARAGALLQGA</sequence>
<comment type="caution">
    <text evidence="7">The sequence shown here is derived from an EMBL/GenBank/DDBJ whole genome shotgun (WGS) entry which is preliminary data.</text>
</comment>
<evidence type="ECO:0000256" key="3">
    <source>
        <dbReference type="ARBA" id="ARBA00012663"/>
    </source>
</evidence>
<accession>A0A838Y2Z9</accession>
<proteinExistence type="inferred from homology"/>
<protein>
    <recommendedName>
        <fullName evidence="3">beta-N-acetylhexosaminidase</fullName>
        <ecNumber evidence="3">3.2.1.52</ecNumber>
    </recommendedName>
</protein>
<dbReference type="InterPro" id="IPR050226">
    <property type="entry name" value="NagZ_Beta-hexosaminidase"/>
</dbReference>
<dbReference type="InterPro" id="IPR017853">
    <property type="entry name" value="GH"/>
</dbReference>
<reference evidence="7 8" key="2">
    <citation type="submission" date="2020-08" db="EMBL/GenBank/DDBJ databases">
        <title>Stappia taiwanensis sp. nov., isolated from a coastal thermal spring.</title>
        <authorList>
            <person name="Kampfer P."/>
        </authorList>
    </citation>
    <scope>NUCLEOTIDE SEQUENCE [LARGE SCALE GENOMIC DNA]</scope>
    <source>
        <strain evidence="7 8">DSM 23284</strain>
    </source>
</reference>
<dbReference type="InterPro" id="IPR019800">
    <property type="entry name" value="Glyco_hydro_3_AS"/>
</dbReference>
<keyword evidence="8" id="KW-1185">Reference proteome</keyword>
<dbReference type="Gene3D" id="3.20.20.300">
    <property type="entry name" value="Glycoside hydrolase, family 3, N-terminal domain"/>
    <property type="match status" value="1"/>
</dbReference>
<comment type="catalytic activity">
    <reaction evidence="1">
        <text>Hydrolysis of terminal non-reducing N-acetyl-D-hexosamine residues in N-acetyl-beta-D-hexosaminides.</text>
        <dbReference type="EC" id="3.2.1.52"/>
    </reaction>
</comment>
<keyword evidence="4 7" id="KW-0378">Hydrolase</keyword>
<dbReference type="GO" id="GO:0004563">
    <property type="term" value="F:beta-N-acetylhexosaminidase activity"/>
    <property type="evidence" value="ECO:0007669"/>
    <property type="project" value="UniProtKB-EC"/>
</dbReference>
<evidence type="ECO:0000256" key="5">
    <source>
        <dbReference type="ARBA" id="ARBA00023295"/>
    </source>
</evidence>
<dbReference type="Proteomes" id="UP000559404">
    <property type="component" value="Unassembled WGS sequence"/>
</dbReference>
<comment type="similarity">
    <text evidence="2">Belongs to the glycosyl hydrolase 3 family.</text>
</comment>
<dbReference type="PROSITE" id="PS00775">
    <property type="entry name" value="GLYCOSYL_HYDROL_F3"/>
    <property type="match status" value="1"/>
</dbReference>
<dbReference type="GO" id="GO:0005975">
    <property type="term" value="P:carbohydrate metabolic process"/>
    <property type="evidence" value="ECO:0007669"/>
    <property type="project" value="InterPro"/>
</dbReference>